<dbReference type="OrthoDB" id="117809at2"/>
<keyword evidence="3" id="KW-0520">NAD</keyword>
<gene>
    <name evidence="8" type="ORF">FQU76_04040</name>
</gene>
<evidence type="ECO:0000256" key="3">
    <source>
        <dbReference type="ARBA" id="ARBA00023027"/>
    </source>
</evidence>
<dbReference type="PANTHER" id="PTHR42789">
    <property type="entry name" value="D-ISOMER SPECIFIC 2-HYDROXYACID DEHYDROGENASE FAMILY PROTEIN (AFU_ORTHOLOGUE AFUA_6G10090)"/>
    <property type="match status" value="1"/>
</dbReference>
<evidence type="ECO:0000313" key="8">
    <source>
        <dbReference type="EMBL" id="QDY75829.1"/>
    </source>
</evidence>
<evidence type="ECO:0000256" key="1">
    <source>
        <dbReference type="ARBA" id="ARBA00005854"/>
    </source>
</evidence>
<reference evidence="8 9" key="1">
    <citation type="submission" date="2019-07" db="EMBL/GenBank/DDBJ databases">
        <authorList>
            <person name="Zhu P."/>
        </authorList>
    </citation>
    <scope>NUCLEOTIDE SEQUENCE [LARGE SCALE GENOMIC DNA]</scope>
    <source>
        <strain evidence="8 9">SSL-25</strain>
    </source>
</reference>
<dbReference type="EMBL" id="CP042266">
    <property type="protein sequence ID" value="QDY75829.1"/>
    <property type="molecule type" value="Genomic_DNA"/>
</dbReference>
<sequence length="346" mass="36641">MTEPTGTAAGADNGEGHGGRPRCAVLDDYQDIARTLADWPRIGDRVETRFLHRPLPSHDAVVEAVGDCEILVVMRERTPFPAALLDRLPRLRLLITSGMRNAALDLAAAARNGVTVCGTASNSEPPAELTWALILGLARGVTTENAALRTGGPWQQTLGADLHGRRLGVLGLGKIGTKVARVGAAFGMEVAAWSPRLDHDRAAGEGVVPCASLEELLETSDVVTVHLVLGDRSRGLIGEAELRRMRRTAFLVNTSRAGIVDQAALLRALHEGWIAGAGADVFATEPLPADDPLRTAPNFLGLPHLGYVTRRNYEGYFGQAVENIEAYLAGRPVRELALPGGAGAAG</sequence>
<keyword evidence="9" id="KW-1185">Reference proteome</keyword>
<dbReference type="RefSeq" id="WP_146479135.1">
    <property type="nucleotide sequence ID" value="NZ_CP042266.1"/>
</dbReference>
<dbReference type="InterPro" id="IPR006140">
    <property type="entry name" value="D-isomer_DH_NAD-bd"/>
</dbReference>
<evidence type="ECO:0000259" key="7">
    <source>
        <dbReference type="Pfam" id="PF02826"/>
    </source>
</evidence>
<evidence type="ECO:0000256" key="4">
    <source>
        <dbReference type="RuleBase" id="RU003719"/>
    </source>
</evidence>
<dbReference type="InterPro" id="IPR050857">
    <property type="entry name" value="D-2-hydroxyacid_DH"/>
</dbReference>
<evidence type="ECO:0000256" key="5">
    <source>
        <dbReference type="SAM" id="MobiDB-lite"/>
    </source>
</evidence>
<dbReference type="PANTHER" id="PTHR42789:SF1">
    <property type="entry name" value="D-ISOMER SPECIFIC 2-HYDROXYACID DEHYDROGENASE FAMILY PROTEIN (AFU_ORTHOLOGUE AFUA_6G10090)"/>
    <property type="match status" value="1"/>
</dbReference>
<protein>
    <submittedName>
        <fullName evidence="8">D-2-hydroxyacid dehydrogenase family protein</fullName>
    </submittedName>
</protein>
<dbReference type="CDD" id="cd12169">
    <property type="entry name" value="PGDH_like_1"/>
    <property type="match status" value="1"/>
</dbReference>
<dbReference type="Gene3D" id="3.40.50.720">
    <property type="entry name" value="NAD(P)-binding Rossmann-like Domain"/>
    <property type="match status" value="2"/>
</dbReference>
<feature type="region of interest" description="Disordered" evidence="5">
    <location>
        <begin position="1"/>
        <end position="21"/>
    </location>
</feature>
<feature type="domain" description="D-isomer specific 2-hydroxyacid dehydrogenase NAD-binding" evidence="7">
    <location>
        <begin position="132"/>
        <end position="306"/>
    </location>
</feature>
<feature type="domain" description="D-isomer specific 2-hydroxyacid dehydrogenase catalytic" evidence="6">
    <location>
        <begin position="46"/>
        <end position="334"/>
    </location>
</feature>
<keyword evidence="2 4" id="KW-0560">Oxidoreductase</keyword>
<dbReference type="SUPFAM" id="SSF51735">
    <property type="entry name" value="NAD(P)-binding Rossmann-fold domains"/>
    <property type="match status" value="1"/>
</dbReference>
<dbReference type="InterPro" id="IPR006139">
    <property type="entry name" value="D-isomer_2_OHA_DH_cat_dom"/>
</dbReference>
<comment type="similarity">
    <text evidence="1 4">Belongs to the D-isomer specific 2-hydroxyacid dehydrogenase family.</text>
</comment>
<dbReference type="GO" id="GO:0051287">
    <property type="term" value="F:NAD binding"/>
    <property type="evidence" value="ECO:0007669"/>
    <property type="project" value="InterPro"/>
</dbReference>
<proteinExistence type="inferred from homology"/>
<evidence type="ECO:0000259" key="6">
    <source>
        <dbReference type="Pfam" id="PF00389"/>
    </source>
</evidence>
<dbReference type="Pfam" id="PF00389">
    <property type="entry name" value="2-Hacid_dh"/>
    <property type="match status" value="1"/>
</dbReference>
<dbReference type="SUPFAM" id="SSF52283">
    <property type="entry name" value="Formate/glycerate dehydrogenase catalytic domain-like"/>
    <property type="match status" value="1"/>
</dbReference>
<dbReference type="GO" id="GO:0016616">
    <property type="term" value="F:oxidoreductase activity, acting on the CH-OH group of donors, NAD or NADP as acceptor"/>
    <property type="evidence" value="ECO:0007669"/>
    <property type="project" value="InterPro"/>
</dbReference>
<organism evidence="8 9">
    <name type="scientific">Streptomyces qinzhouensis</name>
    <dbReference type="NCBI Taxonomy" id="2599401"/>
    <lineage>
        <taxon>Bacteria</taxon>
        <taxon>Bacillati</taxon>
        <taxon>Actinomycetota</taxon>
        <taxon>Actinomycetes</taxon>
        <taxon>Kitasatosporales</taxon>
        <taxon>Streptomycetaceae</taxon>
        <taxon>Streptomyces</taxon>
    </lineage>
</organism>
<name>A0A5B8IF63_9ACTN</name>
<dbReference type="Proteomes" id="UP000320580">
    <property type="component" value="Chromosome"/>
</dbReference>
<dbReference type="KEGG" id="sqz:FQU76_04040"/>
<evidence type="ECO:0000313" key="9">
    <source>
        <dbReference type="Proteomes" id="UP000320580"/>
    </source>
</evidence>
<dbReference type="Pfam" id="PF02826">
    <property type="entry name" value="2-Hacid_dh_C"/>
    <property type="match status" value="1"/>
</dbReference>
<dbReference type="AlphaFoldDB" id="A0A5B8IF63"/>
<dbReference type="InterPro" id="IPR036291">
    <property type="entry name" value="NAD(P)-bd_dom_sf"/>
</dbReference>
<evidence type="ECO:0000256" key="2">
    <source>
        <dbReference type="ARBA" id="ARBA00023002"/>
    </source>
</evidence>
<accession>A0A5B8IF63</accession>